<comment type="caution">
    <text evidence="9">The sequence shown here is derived from an EMBL/GenBank/DDBJ whole genome shotgun (WGS) entry which is preliminary data.</text>
</comment>
<dbReference type="PANTHER" id="PTHR10629">
    <property type="entry name" value="CYTOSINE-SPECIFIC METHYLTRANSFERASE"/>
    <property type="match status" value="1"/>
</dbReference>
<dbReference type="CDD" id="cd00315">
    <property type="entry name" value="Cyt_C5_DNA_methylase"/>
    <property type="match status" value="1"/>
</dbReference>
<dbReference type="Pfam" id="PF00145">
    <property type="entry name" value="DNA_methylase"/>
    <property type="match status" value="1"/>
</dbReference>
<dbReference type="GO" id="GO:0003886">
    <property type="term" value="F:DNA (cytosine-5-)-methyltransferase activity"/>
    <property type="evidence" value="ECO:0007669"/>
    <property type="project" value="UniProtKB-EC"/>
</dbReference>
<dbReference type="InterPro" id="IPR029063">
    <property type="entry name" value="SAM-dependent_MTases_sf"/>
</dbReference>
<keyword evidence="2 6" id="KW-0808">Transferase</keyword>
<dbReference type="PANTHER" id="PTHR10629:SF52">
    <property type="entry name" value="DNA (CYTOSINE-5)-METHYLTRANSFERASE 1"/>
    <property type="match status" value="1"/>
</dbReference>
<dbReference type="AlphaFoldDB" id="A0A5C5XRA3"/>
<accession>A0A5C5XRA3</accession>
<dbReference type="Gene3D" id="3.40.50.150">
    <property type="entry name" value="Vaccinia Virus protein VP39"/>
    <property type="match status" value="1"/>
</dbReference>
<dbReference type="GO" id="GO:0044027">
    <property type="term" value="P:negative regulation of gene expression via chromosomal CpG island methylation"/>
    <property type="evidence" value="ECO:0007669"/>
    <property type="project" value="TreeGrafter"/>
</dbReference>
<dbReference type="PROSITE" id="PS51679">
    <property type="entry name" value="SAM_MT_C5"/>
    <property type="match status" value="1"/>
</dbReference>
<dbReference type="PRINTS" id="PR00105">
    <property type="entry name" value="C5METTRFRASE"/>
</dbReference>
<gene>
    <name evidence="9" type="primary">hhaIM</name>
    <name evidence="9" type="ORF">Pan54_50130</name>
</gene>
<dbReference type="InterPro" id="IPR001525">
    <property type="entry name" value="C5_MeTfrase"/>
</dbReference>
<dbReference type="NCBIfam" id="TIGR00675">
    <property type="entry name" value="dcm"/>
    <property type="match status" value="1"/>
</dbReference>
<comment type="similarity">
    <text evidence="6 7">Belongs to the class I-like SAM-binding methyltransferase superfamily. C5-methyltransferase family.</text>
</comment>
<keyword evidence="1 6" id="KW-0489">Methyltransferase</keyword>
<dbReference type="OrthoDB" id="9813719at2"/>
<dbReference type="Proteomes" id="UP000316095">
    <property type="component" value="Unassembled WGS sequence"/>
</dbReference>
<dbReference type="Gene3D" id="3.90.120.10">
    <property type="entry name" value="DNA Methylase, subunit A, domain 2"/>
    <property type="match status" value="1"/>
</dbReference>
<dbReference type="GO" id="GO:0009307">
    <property type="term" value="P:DNA restriction-modification system"/>
    <property type="evidence" value="ECO:0007669"/>
    <property type="project" value="UniProtKB-KW"/>
</dbReference>
<organism evidence="9 10">
    <name type="scientific">Rubinisphaera italica</name>
    <dbReference type="NCBI Taxonomy" id="2527969"/>
    <lineage>
        <taxon>Bacteria</taxon>
        <taxon>Pseudomonadati</taxon>
        <taxon>Planctomycetota</taxon>
        <taxon>Planctomycetia</taxon>
        <taxon>Planctomycetales</taxon>
        <taxon>Planctomycetaceae</taxon>
        <taxon>Rubinisphaera</taxon>
    </lineage>
</organism>
<evidence type="ECO:0000256" key="5">
    <source>
        <dbReference type="ARBA" id="ARBA00047422"/>
    </source>
</evidence>
<name>A0A5C5XRA3_9PLAN</name>
<proteinExistence type="inferred from homology"/>
<evidence type="ECO:0000256" key="7">
    <source>
        <dbReference type="RuleBase" id="RU000416"/>
    </source>
</evidence>
<evidence type="ECO:0000313" key="9">
    <source>
        <dbReference type="EMBL" id="TWT64252.1"/>
    </source>
</evidence>
<protein>
    <recommendedName>
        <fullName evidence="8">Cytosine-specific methyltransferase</fullName>
        <ecNumber evidence="8">2.1.1.37</ecNumber>
    </recommendedName>
</protein>
<dbReference type="RefSeq" id="WP_146505978.1">
    <property type="nucleotide sequence ID" value="NZ_SJPG01000001.1"/>
</dbReference>
<dbReference type="InterPro" id="IPR050390">
    <property type="entry name" value="C5-Methyltransferase"/>
</dbReference>
<dbReference type="EMBL" id="SJPG01000001">
    <property type="protein sequence ID" value="TWT64252.1"/>
    <property type="molecule type" value="Genomic_DNA"/>
</dbReference>
<keyword evidence="10" id="KW-1185">Reference proteome</keyword>
<keyword evidence="3 6" id="KW-0949">S-adenosyl-L-methionine</keyword>
<dbReference type="GO" id="GO:0032259">
    <property type="term" value="P:methylation"/>
    <property type="evidence" value="ECO:0007669"/>
    <property type="project" value="UniProtKB-KW"/>
</dbReference>
<evidence type="ECO:0000256" key="6">
    <source>
        <dbReference type="PROSITE-ProRule" id="PRU01016"/>
    </source>
</evidence>
<reference evidence="9 10" key="1">
    <citation type="submission" date="2019-02" db="EMBL/GenBank/DDBJ databases">
        <title>Deep-cultivation of Planctomycetes and their phenomic and genomic characterization uncovers novel biology.</title>
        <authorList>
            <person name="Wiegand S."/>
            <person name="Jogler M."/>
            <person name="Boedeker C."/>
            <person name="Pinto D."/>
            <person name="Vollmers J."/>
            <person name="Rivas-Marin E."/>
            <person name="Kohn T."/>
            <person name="Peeters S.H."/>
            <person name="Heuer A."/>
            <person name="Rast P."/>
            <person name="Oberbeckmann S."/>
            <person name="Bunk B."/>
            <person name="Jeske O."/>
            <person name="Meyerdierks A."/>
            <person name="Storesund J.E."/>
            <person name="Kallscheuer N."/>
            <person name="Luecker S."/>
            <person name="Lage O.M."/>
            <person name="Pohl T."/>
            <person name="Merkel B.J."/>
            <person name="Hornburger P."/>
            <person name="Mueller R.-W."/>
            <person name="Bruemmer F."/>
            <person name="Labrenz M."/>
            <person name="Spormann A.M."/>
            <person name="Op Den Camp H."/>
            <person name="Overmann J."/>
            <person name="Amann R."/>
            <person name="Jetten M.S.M."/>
            <person name="Mascher T."/>
            <person name="Medema M.H."/>
            <person name="Devos D.P."/>
            <person name="Kaster A.-K."/>
            <person name="Ovreas L."/>
            <person name="Rohde M."/>
            <person name="Galperin M.Y."/>
            <person name="Jogler C."/>
        </authorList>
    </citation>
    <scope>NUCLEOTIDE SEQUENCE [LARGE SCALE GENOMIC DNA]</scope>
    <source>
        <strain evidence="9 10">Pan54</strain>
    </source>
</reference>
<evidence type="ECO:0000256" key="4">
    <source>
        <dbReference type="ARBA" id="ARBA00022747"/>
    </source>
</evidence>
<dbReference type="EC" id="2.1.1.37" evidence="8"/>
<comment type="catalytic activity">
    <reaction evidence="5 8">
        <text>a 2'-deoxycytidine in DNA + S-adenosyl-L-methionine = a 5-methyl-2'-deoxycytidine in DNA + S-adenosyl-L-homocysteine + H(+)</text>
        <dbReference type="Rhea" id="RHEA:13681"/>
        <dbReference type="Rhea" id="RHEA-COMP:11369"/>
        <dbReference type="Rhea" id="RHEA-COMP:11370"/>
        <dbReference type="ChEBI" id="CHEBI:15378"/>
        <dbReference type="ChEBI" id="CHEBI:57856"/>
        <dbReference type="ChEBI" id="CHEBI:59789"/>
        <dbReference type="ChEBI" id="CHEBI:85452"/>
        <dbReference type="ChEBI" id="CHEBI:85454"/>
        <dbReference type="EC" id="2.1.1.37"/>
    </reaction>
</comment>
<keyword evidence="4" id="KW-0680">Restriction system</keyword>
<evidence type="ECO:0000313" key="10">
    <source>
        <dbReference type="Proteomes" id="UP000316095"/>
    </source>
</evidence>
<dbReference type="GO" id="GO:0003677">
    <property type="term" value="F:DNA binding"/>
    <property type="evidence" value="ECO:0007669"/>
    <property type="project" value="TreeGrafter"/>
</dbReference>
<dbReference type="SUPFAM" id="SSF53335">
    <property type="entry name" value="S-adenosyl-L-methionine-dependent methyltransferases"/>
    <property type="match status" value="1"/>
</dbReference>
<evidence type="ECO:0000256" key="1">
    <source>
        <dbReference type="ARBA" id="ARBA00022603"/>
    </source>
</evidence>
<evidence type="ECO:0000256" key="3">
    <source>
        <dbReference type="ARBA" id="ARBA00022691"/>
    </source>
</evidence>
<sequence length="297" mass="33730">MLDYIDLFAGLGGFSVGLKDLGNCHFAAENEPIARSQYALNFPAHTLHSDVTKIVELPKLDLLCGGFPCQSFSSAGRQKGFDDPRGQLIFQILRLVDSNKPRWLLLENVKNLLHIDDGKTFETILDEIKKRGYKVSYKVCNSINFGVPQLRERVFILAGPKQIEIPDGNGKPRRTIKHILQKNVTDHHFHRCYRLPDSIEKTTGRIPVVNDQGKLHQDDYLIRSNEPSPTLAASCFGATYGRKVIYPEMRYLTSREVARIQGFPQWYKLHSNRKENYRLFGNAVVPPIVAEIAGRLI</sequence>
<evidence type="ECO:0000256" key="2">
    <source>
        <dbReference type="ARBA" id="ARBA00022679"/>
    </source>
</evidence>
<dbReference type="InterPro" id="IPR018117">
    <property type="entry name" value="C5_DNA_meth_AS"/>
</dbReference>
<dbReference type="PROSITE" id="PS00094">
    <property type="entry name" value="C5_MTASE_1"/>
    <property type="match status" value="1"/>
</dbReference>
<evidence type="ECO:0000256" key="8">
    <source>
        <dbReference type="RuleBase" id="RU000417"/>
    </source>
</evidence>
<feature type="active site" evidence="6">
    <location>
        <position position="69"/>
    </location>
</feature>